<evidence type="ECO:0008006" key="5">
    <source>
        <dbReference type="Google" id="ProtNLM"/>
    </source>
</evidence>
<feature type="coiled-coil region" evidence="1">
    <location>
        <begin position="108"/>
        <end position="182"/>
    </location>
</feature>
<dbReference type="HOGENOM" id="CLU_770790_0_0_2"/>
<keyword evidence="2" id="KW-0472">Membrane</keyword>
<dbReference type="STRING" id="69014.TK0628"/>
<dbReference type="EnsemblBacteria" id="BAD84817">
    <property type="protein sequence ID" value="BAD84817"/>
    <property type="gene ID" value="TK0628"/>
</dbReference>
<reference evidence="3 4" key="1">
    <citation type="journal article" date="2005" name="Genome Res.">
        <title>Complete genome sequence of the hyperthermophilic archaeon Thermococcus kodakaraensis KOD1 and comparison with Pyrococcus genomes.</title>
        <authorList>
            <person name="Fukui T."/>
            <person name="Atomi H."/>
            <person name="Kanai T."/>
            <person name="Matsumi R."/>
            <person name="Fujiwara S."/>
            <person name="Imanaka T."/>
        </authorList>
    </citation>
    <scope>NUCLEOTIDE SEQUENCE [LARGE SCALE GENOMIC DNA]</scope>
    <source>
        <strain evidence="4">ATCC BAA-918 / JCM 12380 / KOD1</strain>
    </source>
</reference>
<feature type="transmembrane region" description="Helical" evidence="2">
    <location>
        <begin position="12"/>
        <end position="32"/>
    </location>
</feature>
<dbReference type="PATRIC" id="fig|69014.16.peg.609"/>
<dbReference type="EMBL" id="AP006878">
    <property type="protein sequence ID" value="BAD84817.1"/>
    <property type="molecule type" value="Genomic_DNA"/>
</dbReference>
<gene>
    <name evidence="3" type="ordered locus">TK0628</name>
</gene>
<feature type="coiled-coil region" evidence="1">
    <location>
        <begin position="37"/>
        <end position="75"/>
    </location>
</feature>
<evidence type="ECO:0000256" key="2">
    <source>
        <dbReference type="SAM" id="Phobius"/>
    </source>
</evidence>
<evidence type="ECO:0000313" key="3">
    <source>
        <dbReference type="EMBL" id="BAD84817.1"/>
    </source>
</evidence>
<proteinExistence type="predicted"/>
<dbReference type="KEGG" id="tko:TK0628"/>
<evidence type="ECO:0000256" key="1">
    <source>
        <dbReference type="SAM" id="Coils"/>
    </source>
</evidence>
<organism evidence="3 4">
    <name type="scientific">Thermococcus kodakarensis (strain ATCC BAA-918 / JCM 12380 / KOD1)</name>
    <name type="common">Pyrococcus kodakaraensis (strain KOD1)</name>
    <dbReference type="NCBI Taxonomy" id="69014"/>
    <lineage>
        <taxon>Archaea</taxon>
        <taxon>Methanobacteriati</taxon>
        <taxon>Methanobacteriota</taxon>
        <taxon>Thermococci</taxon>
        <taxon>Thermococcales</taxon>
        <taxon>Thermococcaceae</taxon>
        <taxon>Thermococcus</taxon>
    </lineage>
</organism>
<dbReference type="AlphaFoldDB" id="Q5JFA0"/>
<evidence type="ECO:0000313" key="4">
    <source>
        <dbReference type="Proteomes" id="UP000000536"/>
    </source>
</evidence>
<keyword evidence="1" id="KW-0175">Coiled coil</keyword>
<accession>Q5JFA0</accession>
<dbReference type="eggNOG" id="arCOG03832">
    <property type="taxonomic scope" value="Archaea"/>
</dbReference>
<name>Q5JFA0_THEKO</name>
<sequence>MYLFRRGRAKMDYTSIIAAGIAIGASAFAVYYSHDTSEKVKNRLFELKKEADSLGENFESLKKQLLEKINELERKSTTPQAPSEVDYDRISRLSERVSKLESLFKEKLKSLEKTNVQLEYELGSLKKRLDEVEREVSEVSESFLSSREEIKEELKRELLAEVEEEIERLEELIERRKEEEVEEFLDMLKTAVTMNPEKISAGLLEAKRALLSLRDIAKVYVLTGKGRDEFLALKENLLGLLKNLRKLVIVSVPDENIYSKFRDIIIEVKRLDLPMKDEKSGKELNPERSFIEIHKLVYALAGGIDEIASMINEPVPVTPVEKEFYEKLRYQFEELRKLEKQVEMLMARLGEKLPEASAEKDERREIEDLLRDLGV</sequence>
<dbReference type="InParanoid" id="Q5JFA0"/>
<dbReference type="Proteomes" id="UP000000536">
    <property type="component" value="Chromosome"/>
</dbReference>
<keyword evidence="4" id="KW-1185">Reference proteome</keyword>
<keyword evidence="2" id="KW-0812">Transmembrane</keyword>
<protein>
    <recommendedName>
        <fullName evidence="5">DNA double-strand break repair Rad50 ATPase</fullName>
    </recommendedName>
</protein>
<keyword evidence="2" id="KW-1133">Transmembrane helix</keyword>